<dbReference type="GO" id="GO:0008528">
    <property type="term" value="F:G protein-coupled peptide receptor activity"/>
    <property type="evidence" value="ECO:0007669"/>
    <property type="project" value="TreeGrafter"/>
</dbReference>
<dbReference type="PANTHER" id="PTHR24372">
    <property type="entry name" value="GLYCOPROTEIN HORMONE RECEPTOR"/>
    <property type="match status" value="1"/>
</dbReference>
<feature type="transmembrane region" description="Helical" evidence="9">
    <location>
        <begin position="186"/>
        <end position="208"/>
    </location>
</feature>
<dbReference type="AlphaFoldDB" id="X2A912"/>
<feature type="signal peptide" evidence="10">
    <location>
        <begin position="1"/>
        <end position="22"/>
    </location>
</feature>
<reference evidence="12" key="3">
    <citation type="submission" date="2015-06" db="UniProtKB">
        <authorList>
            <consortium name="EnsemblMetazoa"/>
        </authorList>
    </citation>
    <scope>IDENTIFICATION</scope>
</reference>
<feature type="domain" description="G-protein coupled receptors family 1 profile" evidence="11">
    <location>
        <begin position="199"/>
        <end position="452"/>
    </location>
</feature>
<accession>X2A912</accession>
<evidence type="ECO:0000256" key="1">
    <source>
        <dbReference type="ARBA" id="ARBA00004651"/>
    </source>
</evidence>
<evidence type="ECO:0000256" key="6">
    <source>
        <dbReference type="ARBA" id="ARBA00023136"/>
    </source>
</evidence>
<keyword evidence="13" id="KW-1185">Reference proteome</keyword>
<evidence type="ECO:0000256" key="2">
    <source>
        <dbReference type="ARBA" id="ARBA00022475"/>
    </source>
</evidence>
<keyword evidence="3 9" id="KW-0812">Transmembrane</keyword>
<feature type="transmembrane region" description="Helical" evidence="9">
    <location>
        <begin position="302"/>
        <end position="327"/>
    </location>
</feature>
<keyword evidence="2" id="KW-1003">Cell membrane</keyword>
<dbReference type="Gene3D" id="3.80.10.10">
    <property type="entry name" value="Ribonuclease Inhibitor"/>
    <property type="match status" value="1"/>
</dbReference>
<organism evidence="12 13">
    <name type="scientific">Capitella teleta</name>
    <name type="common">Polychaete worm</name>
    <dbReference type="NCBI Taxonomy" id="283909"/>
    <lineage>
        <taxon>Eukaryota</taxon>
        <taxon>Metazoa</taxon>
        <taxon>Spiralia</taxon>
        <taxon>Lophotrochozoa</taxon>
        <taxon>Annelida</taxon>
        <taxon>Polychaeta</taxon>
        <taxon>Sedentaria</taxon>
        <taxon>Scolecida</taxon>
        <taxon>Capitellidae</taxon>
        <taxon>Capitella</taxon>
    </lineage>
</organism>
<feature type="chain" id="PRO_5004948984" description="G-protein coupled receptors family 1 profile domain-containing protein" evidence="10">
    <location>
        <begin position="23"/>
        <end position="452"/>
    </location>
</feature>
<dbReference type="GO" id="GO:0007189">
    <property type="term" value="P:adenylate cyclase-activating G protein-coupled receptor signaling pathway"/>
    <property type="evidence" value="ECO:0007669"/>
    <property type="project" value="TreeGrafter"/>
</dbReference>
<feature type="transmembrane region" description="Helical" evidence="9">
    <location>
        <begin position="354"/>
        <end position="380"/>
    </location>
</feature>
<dbReference type="InterPro" id="IPR017452">
    <property type="entry name" value="GPCR_Rhodpsn_7TM"/>
</dbReference>
<feature type="transmembrane region" description="Helical" evidence="9">
    <location>
        <begin position="220"/>
        <end position="246"/>
    </location>
</feature>
<evidence type="ECO:0000256" key="8">
    <source>
        <dbReference type="ARBA" id="ARBA00023224"/>
    </source>
</evidence>
<evidence type="ECO:0000313" key="13">
    <source>
        <dbReference type="Proteomes" id="UP000014760"/>
    </source>
</evidence>
<name>X2A912_CAPTE</name>
<keyword evidence="10" id="KW-0732">Signal</keyword>
<dbReference type="EMBL" id="AMQN01011714">
    <property type="status" value="NOT_ANNOTATED_CDS"/>
    <property type="molecule type" value="Genomic_DNA"/>
</dbReference>
<proteinExistence type="predicted"/>
<protein>
    <recommendedName>
        <fullName evidence="11">G-protein coupled receptors family 1 profile domain-containing protein</fullName>
    </recommendedName>
</protein>
<sequence length="452" mass="50458">MELRVLFHTICLLCEIVAFSSDDPLNVLDVLRHQATPAAQHDPLDDVCPMECSCISSAVGNWSLHVTNCSHAGLTRVPHDVAAATNILDLSYNALELPQMTYNLSLDSLVLLDVRGNHLLTHALVDFLMNVPKTSVRVDKGAVCCVIEMKWEEEGFHFNRLISDVKCEASTPYTECSRNVLNLPAIVLYSTVIICSIFTNLWVAMVTLTRRHRCQEPYMLNSLNFVAADFLMLFYSTAILLVAIRLHGQYHLHMEAWLQSALCPAIGFMLLTGTTAASFFYSLSVVMIYYKVAHSMTQHKHISSTTLLLATICCWAIALLIAVIPFWSKGSYNQVGQCLPFYADDKHSSGFKFALIYACIKVVCFVLNLTLAIIIANIFCVRPRRQTSPSFIDPIHRENTNIVQMIAGHMMVHLTISATMTSCLVISCAGGSTGKQGREIFSHLCMLETFFW</sequence>
<keyword evidence="5" id="KW-0297">G-protein coupled receptor</keyword>
<evidence type="ECO:0000259" key="11">
    <source>
        <dbReference type="PROSITE" id="PS50262"/>
    </source>
</evidence>
<dbReference type="InterPro" id="IPR032675">
    <property type="entry name" value="LRR_dom_sf"/>
</dbReference>
<feature type="transmembrane region" description="Helical" evidence="9">
    <location>
        <begin position="266"/>
        <end position="290"/>
    </location>
</feature>
<reference evidence="13" key="2">
    <citation type="journal article" date="2013" name="Nature">
        <title>Insights into bilaterian evolution from three spiralian genomes.</title>
        <authorList>
            <person name="Simakov O."/>
            <person name="Marletaz F."/>
            <person name="Cho S.J."/>
            <person name="Edsinger-Gonzales E."/>
            <person name="Havlak P."/>
            <person name="Hellsten U."/>
            <person name="Kuo D.H."/>
            <person name="Larsson T."/>
            <person name="Lv J."/>
            <person name="Arendt D."/>
            <person name="Savage R."/>
            <person name="Osoegawa K."/>
            <person name="de Jong P."/>
            <person name="Grimwood J."/>
            <person name="Chapman J.A."/>
            <person name="Shapiro H."/>
            <person name="Aerts A."/>
            <person name="Otillar R.P."/>
            <person name="Terry A.Y."/>
            <person name="Boore J.L."/>
            <person name="Grigoriev I.V."/>
            <person name="Lindberg D.R."/>
            <person name="Seaver E.C."/>
            <person name="Weisblat D.A."/>
            <person name="Putnam N.H."/>
            <person name="Rokhsar D.S."/>
        </authorList>
    </citation>
    <scope>NUCLEOTIDE SEQUENCE</scope>
    <source>
        <strain evidence="13">I ESC-2004</strain>
    </source>
</reference>
<keyword evidence="7" id="KW-0675">Receptor</keyword>
<evidence type="ECO:0000313" key="12">
    <source>
        <dbReference type="EnsemblMetazoa" id="CapteP206833"/>
    </source>
</evidence>
<comment type="subcellular location">
    <subcellularLocation>
        <location evidence="1">Cell membrane</location>
        <topology evidence="1">Multi-pass membrane protein</topology>
    </subcellularLocation>
</comment>
<dbReference type="GO" id="GO:0009755">
    <property type="term" value="P:hormone-mediated signaling pathway"/>
    <property type="evidence" value="ECO:0007669"/>
    <property type="project" value="TreeGrafter"/>
</dbReference>
<evidence type="ECO:0000256" key="9">
    <source>
        <dbReference type="SAM" id="Phobius"/>
    </source>
</evidence>
<evidence type="ECO:0000256" key="10">
    <source>
        <dbReference type="SAM" id="SignalP"/>
    </source>
</evidence>
<dbReference type="PANTHER" id="PTHR24372:SF77">
    <property type="entry name" value="G-PROTEIN COUPLED RECEPTORS FAMILY 1 PROFILE DOMAIN-CONTAINING PROTEIN"/>
    <property type="match status" value="1"/>
</dbReference>
<evidence type="ECO:0000256" key="4">
    <source>
        <dbReference type="ARBA" id="ARBA00022989"/>
    </source>
</evidence>
<evidence type="ECO:0000256" key="3">
    <source>
        <dbReference type="ARBA" id="ARBA00022692"/>
    </source>
</evidence>
<keyword evidence="4 9" id="KW-1133">Transmembrane helix</keyword>
<evidence type="ECO:0000256" key="7">
    <source>
        <dbReference type="ARBA" id="ARBA00023170"/>
    </source>
</evidence>
<reference evidence="13" key="1">
    <citation type="submission" date="2012-12" db="EMBL/GenBank/DDBJ databases">
        <authorList>
            <person name="Hellsten U."/>
            <person name="Grimwood J."/>
            <person name="Chapman J.A."/>
            <person name="Shapiro H."/>
            <person name="Aerts A."/>
            <person name="Otillar R.P."/>
            <person name="Terry A.Y."/>
            <person name="Boore J.L."/>
            <person name="Simakov O."/>
            <person name="Marletaz F."/>
            <person name="Cho S.-J."/>
            <person name="Edsinger-Gonzales E."/>
            <person name="Havlak P."/>
            <person name="Kuo D.-H."/>
            <person name="Larsson T."/>
            <person name="Lv J."/>
            <person name="Arendt D."/>
            <person name="Savage R."/>
            <person name="Osoegawa K."/>
            <person name="de Jong P."/>
            <person name="Lindberg D.R."/>
            <person name="Seaver E.C."/>
            <person name="Weisblat D.A."/>
            <person name="Putnam N.H."/>
            <person name="Grigoriev I.V."/>
            <person name="Rokhsar D.S."/>
        </authorList>
    </citation>
    <scope>NUCLEOTIDE SEQUENCE</scope>
    <source>
        <strain evidence="13">I ESC-2004</strain>
    </source>
</reference>
<dbReference type="GO" id="GO:0005886">
    <property type="term" value="C:plasma membrane"/>
    <property type="evidence" value="ECO:0007669"/>
    <property type="project" value="UniProtKB-SubCell"/>
</dbReference>
<dbReference type="PROSITE" id="PS50262">
    <property type="entry name" value="G_PROTEIN_RECEP_F1_2"/>
    <property type="match status" value="1"/>
</dbReference>
<keyword evidence="6 9" id="KW-0472">Membrane</keyword>
<dbReference type="EnsemblMetazoa" id="CapteT206833">
    <property type="protein sequence ID" value="CapteP206833"/>
    <property type="gene ID" value="CapteG206833"/>
</dbReference>
<dbReference type="Gene3D" id="1.20.1070.10">
    <property type="entry name" value="Rhodopsin 7-helix transmembrane proteins"/>
    <property type="match status" value="1"/>
</dbReference>
<keyword evidence="8" id="KW-0807">Transducer</keyword>
<evidence type="ECO:0000256" key="5">
    <source>
        <dbReference type="ARBA" id="ARBA00023040"/>
    </source>
</evidence>
<dbReference type="Proteomes" id="UP000014760">
    <property type="component" value="Unassembled WGS sequence"/>
</dbReference>
<dbReference type="SUPFAM" id="SSF81321">
    <property type="entry name" value="Family A G protein-coupled receptor-like"/>
    <property type="match status" value="1"/>
</dbReference>
<dbReference type="SUPFAM" id="SSF52058">
    <property type="entry name" value="L domain-like"/>
    <property type="match status" value="1"/>
</dbReference>